<sequence>MRGLPEPATHYFSCQTAVIGETMTRLYGEPIVWVYRDPPVTVLPLTFVTPSSALTRGTPCPSAVDAGLRSPLSVSALIYVLVDDTQPLITTATLLRLLLPAGAGGVCCCRDAMRRGGNSPSYEIRA</sequence>
<accession>A0A5B7CE94</accession>
<evidence type="ECO:0000313" key="2">
    <source>
        <dbReference type="Proteomes" id="UP000324222"/>
    </source>
</evidence>
<proteinExistence type="predicted"/>
<comment type="caution">
    <text evidence="1">The sequence shown here is derived from an EMBL/GenBank/DDBJ whole genome shotgun (WGS) entry which is preliminary data.</text>
</comment>
<reference evidence="1 2" key="1">
    <citation type="submission" date="2019-05" db="EMBL/GenBank/DDBJ databases">
        <title>Another draft genome of Portunus trituberculatus and its Hox gene families provides insights of decapod evolution.</title>
        <authorList>
            <person name="Jeong J.-H."/>
            <person name="Song I."/>
            <person name="Kim S."/>
            <person name="Choi T."/>
            <person name="Kim D."/>
            <person name="Ryu S."/>
            <person name="Kim W."/>
        </authorList>
    </citation>
    <scope>NUCLEOTIDE SEQUENCE [LARGE SCALE GENOMIC DNA]</scope>
    <source>
        <tissue evidence="1">Muscle</tissue>
    </source>
</reference>
<dbReference type="AlphaFoldDB" id="A0A5B7CE94"/>
<dbReference type="Proteomes" id="UP000324222">
    <property type="component" value="Unassembled WGS sequence"/>
</dbReference>
<dbReference type="EMBL" id="VSRR010000006">
    <property type="protein sequence ID" value="MPC07717.1"/>
    <property type="molecule type" value="Genomic_DNA"/>
</dbReference>
<protein>
    <submittedName>
        <fullName evidence="1">Uncharacterized protein</fullName>
    </submittedName>
</protein>
<keyword evidence="2" id="KW-1185">Reference proteome</keyword>
<gene>
    <name evidence="1" type="ORF">E2C01_000283</name>
</gene>
<evidence type="ECO:0000313" key="1">
    <source>
        <dbReference type="EMBL" id="MPC07717.1"/>
    </source>
</evidence>
<name>A0A5B7CE94_PORTR</name>
<organism evidence="1 2">
    <name type="scientific">Portunus trituberculatus</name>
    <name type="common">Swimming crab</name>
    <name type="synonym">Neptunus trituberculatus</name>
    <dbReference type="NCBI Taxonomy" id="210409"/>
    <lineage>
        <taxon>Eukaryota</taxon>
        <taxon>Metazoa</taxon>
        <taxon>Ecdysozoa</taxon>
        <taxon>Arthropoda</taxon>
        <taxon>Crustacea</taxon>
        <taxon>Multicrustacea</taxon>
        <taxon>Malacostraca</taxon>
        <taxon>Eumalacostraca</taxon>
        <taxon>Eucarida</taxon>
        <taxon>Decapoda</taxon>
        <taxon>Pleocyemata</taxon>
        <taxon>Brachyura</taxon>
        <taxon>Eubrachyura</taxon>
        <taxon>Portunoidea</taxon>
        <taxon>Portunidae</taxon>
        <taxon>Portuninae</taxon>
        <taxon>Portunus</taxon>
    </lineage>
</organism>